<dbReference type="GO" id="GO:0005634">
    <property type="term" value="C:nucleus"/>
    <property type="evidence" value="ECO:0007669"/>
    <property type="project" value="TreeGrafter"/>
</dbReference>
<dbReference type="InterPro" id="IPR052709">
    <property type="entry name" value="Transposase-MT_Hybrid"/>
</dbReference>
<dbReference type="GO" id="GO:0015074">
    <property type="term" value="P:DNA integration"/>
    <property type="evidence" value="ECO:0007669"/>
    <property type="project" value="TreeGrafter"/>
</dbReference>
<dbReference type="GO" id="GO:0003690">
    <property type="term" value="F:double-stranded DNA binding"/>
    <property type="evidence" value="ECO:0007669"/>
    <property type="project" value="TreeGrafter"/>
</dbReference>
<dbReference type="EMBL" id="BMAU01021369">
    <property type="protein sequence ID" value="GFY24268.1"/>
    <property type="molecule type" value="Genomic_DNA"/>
</dbReference>
<name>A0A8X6VXF9_TRICX</name>
<dbReference type="GO" id="GO:0046975">
    <property type="term" value="F:histone H3K36 methyltransferase activity"/>
    <property type="evidence" value="ECO:0007669"/>
    <property type="project" value="TreeGrafter"/>
</dbReference>
<gene>
    <name evidence="1" type="ORF">TNCV_1013171</name>
</gene>
<organism evidence="1 2">
    <name type="scientific">Trichonephila clavipes</name>
    <name type="common">Golden silk orbweaver</name>
    <name type="synonym">Nephila clavipes</name>
    <dbReference type="NCBI Taxonomy" id="2585209"/>
    <lineage>
        <taxon>Eukaryota</taxon>
        <taxon>Metazoa</taxon>
        <taxon>Ecdysozoa</taxon>
        <taxon>Arthropoda</taxon>
        <taxon>Chelicerata</taxon>
        <taxon>Arachnida</taxon>
        <taxon>Araneae</taxon>
        <taxon>Araneomorphae</taxon>
        <taxon>Entelegynae</taxon>
        <taxon>Araneoidea</taxon>
        <taxon>Nephilidae</taxon>
        <taxon>Trichonephila</taxon>
    </lineage>
</organism>
<dbReference type="GO" id="GO:0000014">
    <property type="term" value="F:single-stranded DNA endodeoxyribonuclease activity"/>
    <property type="evidence" value="ECO:0007669"/>
    <property type="project" value="TreeGrafter"/>
</dbReference>
<reference evidence="1" key="1">
    <citation type="submission" date="2020-08" db="EMBL/GenBank/DDBJ databases">
        <title>Multicomponent nature underlies the extraordinary mechanical properties of spider dragline silk.</title>
        <authorList>
            <person name="Kono N."/>
            <person name="Nakamura H."/>
            <person name="Mori M."/>
            <person name="Yoshida Y."/>
            <person name="Ohtoshi R."/>
            <person name="Malay A.D."/>
            <person name="Moran D.A.P."/>
            <person name="Tomita M."/>
            <person name="Numata K."/>
            <person name="Arakawa K."/>
        </authorList>
    </citation>
    <scope>NUCLEOTIDE SEQUENCE</scope>
</reference>
<dbReference type="PANTHER" id="PTHR46060:SF2">
    <property type="entry name" value="HISTONE-LYSINE N-METHYLTRANSFERASE SETMAR"/>
    <property type="match status" value="1"/>
</dbReference>
<proteinExistence type="predicted"/>
<dbReference type="GO" id="GO:0000793">
    <property type="term" value="C:condensed chromosome"/>
    <property type="evidence" value="ECO:0007669"/>
    <property type="project" value="TreeGrafter"/>
</dbReference>
<dbReference type="GO" id="GO:0044547">
    <property type="term" value="F:DNA topoisomerase binding"/>
    <property type="evidence" value="ECO:0007669"/>
    <property type="project" value="TreeGrafter"/>
</dbReference>
<protein>
    <recommendedName>
        <fullName evidence="3">Transposase</fullName>
    </recommendedName>
</protein>
<dbReference type="GO" id="GO:0003697">
    <property type="term" value="F:single-stranded DNA binding"/>
    <property type="evidence" value="ECO:0007669"/>
    <property type="project" value="TreeGrafter"/>
</dbReference>
<dbReference type="PANTHER" id="PTHR46060">
    <property type="entry name" value="MARINER MOS1 TRANSPOSASE-LIKE PROTEIN"/>
    <property type="match status" value="1"/>
</dbReference>
<sequence>MVNNALQERQYQNWFKKYRAVDFDLKVTPRSGKPTQYKIKKLIQLNPYYMTREIAETFKISQKIVLVHLKIQRYVSKLDVCLSRVIKEVQLTARMKICDTLMER</sequence>
<dbReference type="GO" id="GO:0006303">
    <property type="term" value="P:double-strand break repair via nonhomologous end joining"/>
    <property type="evidence" value="ECO:0007669"/>
    <property type="project" value="TreeGrafter"/>
</dbReference>
<accession>A0A8X6VXF9</accession>
<dbReference type="GO" id="GO:0035861">
    <property type="term" value="C:site of double-strand break"/>
    <property type="evidence" value="ECO:0007669"/>
    <property type="project" value="TreeGrafter"/>
</dbReference>
<dbReference type="GO" id="GO:0042800">
    <property type="term" value="F:histone H3K4 methyltransferase activity"/>
    <property type="evidence" value="ECO:0007669"/>
    <property type="project" value="TreeGrafter"/>
</dbReference>
<dbReference type="GO" id="GO:0000729">
    <property type="term" value="P:DNA double-strand break processing"/>
    <property type="evidence" value="ECO:0007669"/>
    <property type="project" value="TreeGrafter"/>
</dbReference>
<dbReference type="Proteomes" id="UP000887159">
    <property type="component" value="Unassembled WGS sequence"/>
</dbReference>
<dbReference type="GO" id="GO:0031297">
    <property type="term" value="P:replication fork processing"/>
    <property type="evidence" value="ECO:0007669"/>
    <property type="project" value="TreeGrafter"/>
</dbReference>
<dbReference type="AlphaFoldDB" id="A0A8X6VXF9"/>
<evidence type="ECO:0008006" key="3">
    <source>
        <dbReference type="Google" id="ProtNLM"/>
    </source>
</evidence>
<evidence type="ECO:0000313" key="1">
    <source>
        <dbReference type="EMBL" id="GFY24268.1"/>
    </source>
</evidence>
<dbReference type="GO" id="GO:0044774">
    <property type="term" value="P:mitotic DNA integrity checkpoint signaling"/>
    <property type="evidence" value="ECO:0007669"/>
    <property type="project" value="TreeGrafter"/>
</dbReference>
<keyword evidence="2" id="KW-1185">Reference proteome</keyword>
<comment type="caution">
    <text evidence="1">The sequence shown here is derived from an EMBL/GenBank/DDBJ whole genome shotgun (WGS) entry which is preliminary data.</text>
</comment>
<evidence type="ECO:0000313" key="2">
    <source>
        <dbReference type="Proteomes" id="UP000887159"/>
    </source>
</evidence>